<feature type="domain" description="HTH gntR-type" evidence="6">
    <location>
        <begin position="9"/>
        <end position="77"/>
    </location>
</feature>
<dbReference type="Gene3D" id="3.40.640.10">
    <property type="entry name" value="Type I PLP-dependent aspartate aminotransferase-like (Major domain)"/>
    <property type="match status" value="1"/>
</dbReference>
<dbReference type="PANTHER" id="PTHR46577">
    <property type="entry name" value="HTH-TYPE TRANSCRIPTIONAL REGULATORY PROTEIN GABR"/>
    <property type="match status" value="1"/>
</dbReference>
<reference evidence="7" key="2">
    <citation type="journal article" date="2021" name="PeerJ">
        <title>Extensive microbial diversity within the chicken gut microbiome revealed by metagenomics and culture.</title>
        <authorList>
            <person name="Gilroy R."/>
            <person name="Ravi A."/>
            <person name="Getino M."/>
            <person name="Pursley I."/>
            <person name="Horton D.L."/>
            <person name="Alikhan N.F."/>
            <person name="Baker D."/>
            <person name="Gharbi K."/>
            <person name="Hall N."/>
            <person name="Watson M."/>
            <person name="Adriaenssens E.M."/>
            <person name="Foster-Nyarko E."/>
            <person name="Jarju S."/>
            <person name="Secka A."/>
            <person name="Antonio M."/>
            <person name="Oren A."/>
            <person name="Chaudhuri R.R."/>
            <person name="La Ragione R."/>
            <person name="Hildebrand F."/>
            <person name="Pallen M.J."/>
        </authorList>
    </citation>
    <scope>NUCLEOTIDE SEQUENCE</scope>
    <source>
        <strain evidence="7">CHK195-12923</strain>
    </source>
</reference>
<organism evidence="7 8">
    <name type="scientific">Candidatus Coproplasma excrementigallinarum</name>
    <dbReference type="NCBI Taxonomy" id="2840747"/>
    <lineage>
        <taxon>Bacteria</taxon>
        <taxon>Bacillati</taxon>
        <taxon>Bacillota</taxon>
        <taxon>Clostridia</taxon>
        <taxon>Eubacteriales</taxon>
        <taxon>Candidatus Coproplasma</taxon>
    </lineage>
</organism>
<dbReference type="InterPro" id="IPR015424">
    <property type="entry name" value="PyrdxlP-dep_Trfase"/>
</dbReference>
<dbReference type="GO" id="GO:0008483">
    <property type="term" value="F:transaminase activity"/>
    <property type="evidence" value="ECO:0007669"/>
    <property type="project" value="UniProtKB-KW"/>
</dbReference>
<keyword evidence="5" id="KW-0804">Transcription</keyword>
<dbReference type="Pfam" id="PF00155">
    <property type="entry name" value="Aminotran_1_2"/>
    <property type="match status" value="1"/>
</dbReference>
<evidence type="ECO:0000256" key="5">
    <source>
        <dbReference type="ARBA" id="ARBA00023163"/>
    </source>
</evidence>
<keyword evidence="3" id="KW-0805">Transcription regulation</keyword>
<dbReference type="GO" id="GO:0003677">
    <property type="term" value="F:DNA binding"/>
    <property type="evidence" value="ECO:0007669"/>
    <property type="project" value="UniProtKB-KW"/>
</dbReference>
<evidence type="ECO:0000259" key="6">
    <source>
        <dbReference type="PROSITE" id="PS50949"/>
    </source>
</evidence>
<evidence type="ECO:0000313" key="7">
    <source>
        <dbReference type="EMBL" id="HIU62104.1"/>
    </source>
</evidence>
<dbReference type="PROSITE" id="PS50949">
    <property type="entry name" value="HTH_GNTR"/>
    <property type="match status" value="1"/>
</dbReference>
<dbReference type="InterPro" id="IPR036390">
    <property type="entry name" value="WH_DNA-bd_sf"/>
</dbReference>
<protein>
    <submittedName>
        <fullName evidence="7">PLP-dependent aminotransferase family protein</fullName>
    </submittedName>
</protein>
<keyword evidence="7" id="KW-0032">Aminotransferase</keyword>
<name>A0A9D1SIV5_9FIRM</name>
<dbReference type="GO" id="GO:0030170">
    <property type="term" value="F:pyridoxal phosphate binding"/>
    <property type="evidence" value="ECO:0007669"/>
    <property type="project" value="InterPro"/>
</dbReference>
<dbReference type="CDD" id="cd07377">
    <property type="entry name" value="WHTH_GntR"/>
    <property type="match status" value="1"/>
</dbReference>
<dbReference type="SMART" id="SM00345">
    <property type="entry name" value="HTH_GNTR"/>
    <property type="match status" value="1"/>
</dbReference>
<dbReference type="Pfam" id="PF00392">
    <property type="entry name" value="GntR"/>
    <property type="match status" value="1"/>
</dbReference>
<comment type="caution">
    <text evidence="7">The sequence shown here is derived from an EMBL/GenBank/DDBJ whole genome shotgun (WGS) entry which is preliminary data.</text>
</comment>
<dbReference type="EMBL" id="DVNE01000059">
    <property type="protein sequence ID" value="HIU62104.1"/>
    <property type="molecule type" value="Genomic_DNA"/>
</dbReference>
<dbReference type="InterPro" id="IPR051446">
    <property type="entry name" value="HTH_trans_reg/aminotransferase"/>
</dbReference>
<dbReference type="InterPro" id="IPR004839">
    <property type="entry name" value="Aminotransferase_I/II_large"/>
</dbReference>
<gene>
    <name evidence="7" type="ORF">IAB69_05615</name>
</gene>
<reference evidence="7" key="1">
    <citation type="submission" date="2020-10" db="EMBL/GenBank/DDBJ databases">
        <authorList>
            <person name="Gilroy R."/>
        </authorList>
    </citation>
    <scope>NUCLEOTIDE SEQUENCE</scope>
    <source>
        <strain evidence="7">CHK195-12923</strain>
    </source>
</reference>
<dbReference type="InterPro" id="IPR000524">
    <property type="entry name" value="Tscrpt_reg_HTH_GntR"/>
</dbReference>
<dbReference type="Proteomes" id="UP000824110">
    <property type="component" value="Unassembled WGS sequence"/>
</dbReference>
<dbReference type="PANTHER" id="PTHR46577:SF1">
    <property type="entry name" value="HTH-TYPE TRANSCRIPTIONAL REGULATORY PROTEIN GABR"/>
    <property type="match status" value="1"/>
</dbReference>
<dbReference type="CDD" id="cd00609">
    <property type="entry name" value="AAT_like"/>
    <property type="match status" value="1"/>
</dbReference>
<dbReference type="SUPFAM" id="SSF46785">
    <property type="entry name" value="Winged helix' DNA-binding domain"/>
    <property type="match status" value="1"/>
</dbReference>
<dbReference type="SUPFAM" id="SSF53383">
    <property type="entry name" value="PLP-dependent transferases"/>
    <property type="match status" value="1"/>
</dbReference>
<sequence>MYPYDLSGKNKYYTLYENLRRDILRGKLKSGEKLPSKRTLAAELGVSVVTVQTAFDQLLAEGYISSRERSGYYVCKVELDYREQPEPALRPYEEKKKQVGTDFVSGSTPAELFPFSSWARLLREVLSDCGEHLLERVPSAGDAELRGAISDYLYRARGLYADPERIIIGAGAEQLYGVIVQLVGREKLFAAENPCYRKIYDSYTLNGARCTLLPVGREGVSAADVEQSGASVVHISPAHQYPTGAVMPAAARARIISAVQKRDGYVVEDDYDSEFRLYGKPLQSMYALAPERVIYVNTFSKTLAPSMRMGYMVLPQSLYKRYTELFGHNSSAVPLFEQKALARMISGGGFERHLSRLKNYYRGVREVLFKKLSSLKYEHIIQDSGGGLHFTVKFPAAQTDGQIKEMAAGADIRVRTLSDYLILPAAGFEKTVVVNYSGVTLAKAEALDLSVI</sequence>
<dbReference type="InterPro" id="IPR036388">
    <property type="entry name" value="WH-like_DNA-bd_sf"/>
</dbReference>
<proteinExistence type="inferred from homology"/>
<keyword evidence="7" id="KW-0808">Transferase</keyword>
<keyword evidence="4" id="KW-0238">DNA-binding</keyword>
<dbReference type="Gene3D" id="1.10.10.10">
    <property type="entry name" value="Winged helix-like DNA-binding domain superfamily/Winged helix DNA-binding domain"/>
    <property type="match status" value="1"/>
</dbReference>
<dbReference type="InterPro" id="IPR015421">
    <property type="entry name" value="PyrdxlP-dep_Trfase_major"/>
</dbReference>
<evidence type="ECO:0000256" key="2">
    <source>
        <dbReference type="ARBA" id="ARBA00022898"/>
    </source>
</evidence>
<accession>A0A9D1SIV5</accession>
<dbReference type="AlphaFoldDB" id="A0A9D1SIV5"/>
<comment type="similarity">
    <text evidence="1">In the C-terminal section; belongs to the class-I pyridoxal-phosphate-dependent aminotransferase family.</text>
</comment>
<evidence type="ECO:0000313" key="8">
    <source>
        <dbReference type="Proteomes" id="UP000824110"/>
    </source>
</evidence>
<evidence type="ECO:0000256" key="1">
    <source>
        <dbReference type="ARBA" id="ARBA00005384"/>
    </source>
</evidence>
<evidence type="ECO:0000256" key="4">
    <source>
        <dbReference type="ARBA" id="ARBA00023125"/>
    </source>
</evidence>
<dbReference type="GO" id="GO:0003700">
    <property type="term" value="F:DNA-binding transcription factor activity"/>
    <property type="evidence" value="ECO:0007669"/>
    <property type="project" value="InterPro"/>
</dbReference>
<evidence type="ECO:0000256" key="3">
    <source>
        <dbReference type="ARBA" id="ARBA00023015"/>
    </source>
</evidence>
<keyword evidence="2" id="KW-0663">Pyridoxal phosphate</keyword>